<keyword evidence="12" id="KW-0807">Transducer</keyword>
<evidence type="ECO:0000256" key="5">
    <source>
        <dbReference type="ARBA" id="ARBA00022729"/>
    </source>
</evidence>
<dbReference type="GO" id="GO:0007189">
    <property type="term" value="P:adenylate cyclase-activating G protein-coupled receptor signaling pathway"/>
    <property type="evidence" value="ECO:0007669"/>
    <property type="project" value="TreeGrafter"/>
</dbReference>
<evidence type="ECO:0000256" key="13">
    <source>
        <dbReference type="ARBA" id="ARBA00066253"/>
    </source>
</evidence>
<feature type="transmembrane region" description="Helical" evidence="17">
    <location>
        <begin position="640"/>
        <end position="673"/>
    </location>
</feature>
<dbReference type="PROSITE" id="PS50221">
    <property type="entry name" value="GAIN_B"/>
    <property type="match status" value="1"/>
</dbReference>
<feature type="compositionally biased region" description="Low complexity" evidence="16">
    <location>
        <begin position="147"/>
        <end position="156"/>
    </location>
</feature>
<proteinExistence type="inferred from homology"/>
<feature type="domain" description="G-protein coupled receptors family 2 profile 2" evidence="19">
    <location>
        <begin position="435"/>
        <end position="689"/>
    </location>
</feature>
<evidence type="ECO:0000256" key="2">
    <source>
        <dbReference type="ARBA" id="ARBA00007343"/>
    </source>
</evidence>
<keyword evidence="8 17" id="KW-0472">Membrane</keyword>
<feature type="transmembrane region" description="Helical" evidence="17">
    <location>
        <begin position="472"/>
        <end position="491"/>
    </location>
</feature>
<evidence type="ECO:0000256" key="6">
    <source>
        <dbReference type="ARBA" id="ARBA00022989"/>
    </source>
</evidence>
<feature type="transmembrane region" description="Helical" evidence="17">
    <location>
        <begin position="545"/>
        <end position="567"/>
    </location>
</feature>
<dbReference type="PANTHER" id="PTHR12011">
    <property type="entry name" value="ADHESION G-PROTEIN COUPLED RECEPTOR"/>
    <property type="match status" value="1"/>
</dbReference>
<sequence length="868" mass="94169">MGEAPAPRVSSPSSSSSRSQQVWTPSKHSPSGLFTLACLARLCGPRPGLVSSLLRRNLGVTEALWLLRGGVRIGVLVPRGLLWIPALQCPPPAPFPPPQGPGNGSWGAVAPGSPPHSPFTIRPMAPLSRKGEQEATGSSGGEGGRPCGCREPGTRGQPASQPATMASPQLLGALLHLLLLLLLLLLPASGEKPTEGPRNVCLGLLGADQYDPFFLSDTAKCFQRCRRRQSESCNVEKLERYWLNYEKHLVENLKGEVDLGFVKAVVQNLSADSAEDLHFSLKPSKVPRRMAQGKDKPSNGVRLPKSLFRSLPGNRSMIRLAVMVLDIGPGTVFKGPQLSLEDGSHVLNNRLVGLSVSQTAVTGLAEPLEITFSHPRQPPNLTLTCVFWDVTKGEWASRGCFTERRTEGTVCLCDHLTFFALLLRPILDRATAQVLTRISQVGCSVSMVFLAFTIVMYAVLRFSRQRFKSEDAPKIHVALSGSLFLLNLAFLVNVGSGSEGSSAACWARGAIFHYFLLAAFTWMGLEAFHLYLLAIRVFNTYFGHYFLKLSLVGWGLPTLMVIGAGSANSYGLYTVRDQDNRTSLELCWFRGETALHVTVHGYFLVTFLLGAVVLALVAWKIFTLSSSTAGKQQGQSWKGVLTVAGLSSLVGMTWGLAIFTPLGLSTIYIFAIFNSLQGEVPGPGWCQLLCLHQRQVHGRWGERVVGKKQDCTPGARIKGVILNTQGSPENPGQPGWLTSWELLQDQGSSPKPKLMFSASVSRELCLSLIFSLPQLLLSTLAAWTPFPKSLLGDPSKEGRAESVSHSLLAALAVSALQRGHIHQQRGKELPCPEPSLEKPRHSSHGRCKPSRPGLAPRAHEAVWPGGWD</sequence>
<feature type="transmembrane region" description="Helical" evidence="17">
    <location>
        <begin position="511"/>
        <end position="533"/>
    </location>
</feature>
<evidence type="ECO:0000256" key="3">
    <source>
        <dbReference type="ARBA" id="ARBA00022475"/>
    </source>
</evidence>
<dbReference type="FunFam" id="2.60.220.50:FF:000023">
    <property type="entry name" value="Adhesion G protein-coupled receptor G3"/>
    <property type="match status" value="1"/>
</dbReference>
<dbReference type="Proteomes" id="UP000001811">
    <property type="component" value="Chromosome 5"/>
</dbReference>
<dbReference type="GO" id="GO:0007166">
    <property type="term" value="P:cell surface receptor signaling pathway"/>
    <property type="evidence" value="ECO:0007669"/>
    <property type="project" value="InterPro"/>
</dbReference>
<evidence type="ECO:0000256" key="1">
    <source>
        <dbReference type="ARBA" id="ARBA00004651"/>
    </source>
</evidence>
<keyword evidence="4 17" id="KW-0812">Transmembrane</keyword>
<dbReference type="InterPro" id="IPR017981">
    <property type="entry name" value="GPCR_2-like_7TM"/>
</dbReference>
<protein>
    <recommendedName>
        <fullName evidence="14">Adhesion G protein-coupled receptor G3</fullName>
    </recommendedName>
    <alternativeName>
        <fullName evidence="15">G-protein coupled receptor 97</fullName>
    </alternativeName>
</protein>
<dbReference type="GeneTree" id="ENSGT00940000154285"/>
<evidence type="ECO:0000256" key="8">
    <source>
        <dbReference type="ARBA" id="ARBA00023136"/>
    </source>
</evidence>
<evidence type="ECO:0000313" key="20">
    <source>
        <dbReference type="Ensembl" id="ENSOCUP00000031907.1"/>
    </source>
</evidence>
<keyword evidence="21" id="KW-1185">Reference proteome</keyword>
<dbReference type="Pfam" id="PF01825">
    <property type="entry name" value="GPS"/>
    <property type="match status" value="1"/>
</dbReference>
<dbReference type="PRINTS" id="PR00249">
    <property type="entry name" value="GPCRSECRETIN"/>
</dbReference>
<comment type="similarity">
    <text evidence="2">Belongs to the G-protein coupled receptor 2 family. Adhesion G-protein coupled receptor (ADGR) subfamily.</text>
</comment>
<dbReference type="EMBL" id="AAGW02052853">
    <property type="status" value="NOT_ANNOTATED_CDS"/>
    <property type="molecule type" value="Genomic_DNA"/>
</dbReference>
<evidence type="ECO:0000256" key="14">
    <source>
        <dbReference type="ARBA" id="ARBA00070211"/>
    </source>
</evidence>
<keyword evidence="9" id="KW-1015">Disulfide bond</keyword>
<evidence type="ECO:0000259" key="19">
    <source>
        <dbReference type="PROSITE" id="PS50261"/>
    </source>
</evidence>
<dbReference type="InterPro" id="IPR057244">
    <property type="entry name" value="GAIN_B"/>
</dbReference>
<evidence type="ECO:0000256" key="9">
    <source>
        <dbReference type="ARBA" id="ARBA00023157"/>
    </source>
</evidence>
<keyword evidence="11" id="KW-0325">Glycoprotein</keyword>
<evidence type="ECO:0000256" key="16">
    <source>
        <dbReference type="SAM" id="MobiDB-lite"/>
    </source>
</evidence>
<feature type="transmembrane region" description="Helical" evidence="17">
    <location>
        <begin position="599"/>
        <end position="619"/>
    </location>
</feature>
<evidence type="ECO:0000256" key="15">
    <source>
        <dbReference type="ARBA" id="ARBA00083930"/>
    </source>
</evidence>
<feature type="compositionally biased region" description="Low complexity" evidence="16">
    <location>
        <begin position="7"/>
        <end position="22"/>
    </location>
</feature>
<dbReference type="PRINTS" id="PR01422">
    <property type="entry name" value="GPR56ORPHANR"/>
</dbReference>
<evidence type="ECO:0000313" key="21">
    <source>
        <dbReference type="Proteomes" id="UP000001811"/>
    </source>
</evidence>
<dbReference type="InterPro" id="IPR003910">
    <property type="entry name" value="GPR1/GPR3/GPR5"/>
</dbReference>
<keyword evidence="10" id="KW-0675">Receptor</keyword>
<dbReference type="Gene3D" id="1.20.1070.10">
    <property type="entry name" value="Rhodopsin 7-helix transmembrane proteins"/>
    <property type="match status" value="1"/>
</dbReference>
<dbReference type="FunFam" id="1.20.1070.10:FF:000222">
    <property type="entry name" value="Adhesion G protein-coupled receptor G3"/>
    <property type="match status" value="1"/>
</dbReference>
<dbReference type="SMART" id="SM00303">
    <property type="entry name" value="GPS"/>
    <property type="match status" value="1"/>
</dbReference>
<evidence type="ECO:0000256" key="17">
    <source>
        <dbReference type="SAM" id="Phobius"/>
    </source>
</evidence>
<accession>A0A5F9CE75</accession>
<dbReference type="AlphaFoldDB" id="A0A5F9CE75"/>
<dbReference type="FunCoup" id="A0A5F9CE75">
    <property type="interactions" value="211"/>
</dbReference>
<feature type="transmembrane region" description="Helical" evidence="17">
    <location>
        <begin position="438"/>
        <end position="460"/>
    </location>
</feature>
<evidence type="ECO:0000256" key="12">
    <source>
        <dbReference type="ARBA" id="ARBA00023224"/>
    </source>
</evidence>
<dbReference type="InterPro" id="IPR000203">
    <property type="entry name" value="GPS"/>
</dbReference>
<dbReference type="STRING" id="9986.ENSOCUP00000031907"/>
<keyword evidence="5" id="KW-0732">Signal</keyword>
<feature type="region of interest" description="Disordered" evidence="16">
    <location>
        <begin position="822"/>
        <end position="868"/>
    </location>
</feature>
<comment type="subcellular location">
    <subcellularLocation>
        <location evidence="1">Cell membrane</location>
        <topology evidence="1">Multi-pass membrane protein</topology>
    </subcellularLocation>
</comment>
<reference evidence="20" key="2">
    <citation type="submission" date="2025-08" db="UniProtKB">
        <authorList>
            <consortium name="Ensembl"/>
        </authorList>
    </citation>
    <scope>IDENTIFICATION</scope>
    <source>
        <strain evidence="20">Thorbecke</strain>
    </source>
</reference>
<dbReference type="Gene3D" id="2.60.220.50">
    <property type="match status" value="1"/>
</dbReference>
<feature type="region of interest" description="Disordered" evidence="16">
    <location>
        <begin position="1"/>
        <end position="29"/>
    </location>
</feature>
<feature type="domain" description="GAIN-B" evidence="18">
    <location>
        <begin position="277"/>
        <end position="429"/>
    </location>
</feature>
<evidence type="ECO:0000256" key="10">
    <source>
        <dbReference type="ARBA" id="ARBA00023170"/>
    </source>
</evidence>
<dbReference type="OrthoDB" id="6134459at2759"/>
<name>A0A5F9CE75_RABIT</name>
<keyword evidence="3" id="KW-1003">Cell membrane</keyword>
<feature type="compositionally biased region" description="Basic and acidic residues" evidence="16">
    <location>
        <begin position="825"/>
        <end position="840"/>
    </location>
</feature>
<dbReference type="InterPro" id="IPR000832">
    <property type="entry name" value="GPCR_2_secretin-like"/>
</dbReference>
<evidence type="ECO:0000256" key="4">
    <source>
        <dbReference type="ARBA" id="ARBA00022692"/>
    </source>
</evidence>
<dbReference type="Ensembl" id="ENSOCUT00000064752.1">
    <property type="protein sequence ID" value="ENSOCUP00000031907.1"/>
    <property type="gene ID" value="ENSOCUG00000016641.4"/>
</dbReference>
<dbReference type="GO" id="GO:0004930">
    <property type="term" value="F:G protein-coupled receptor activity"/>
    <property type="evidence" value="ECO:0007669"/>
    <property type="project" value="UniProtKB-KW"/>
</dbReference>
<dbReference type="InterPro" id="IPR046338">
    <property type="entry name" value="GAIN_dom_sf"/>
</dbReference>
<dbReference type="GO" id="GO:0005886">
    <property type="term" value="C:plasma membrane"/>
    <property type="evidence" value="ECO:0007669"/>
    <property type="project" value="UniProtKB-SubCell"/>
</dbReference>
<evidence type="ECO:0000259" key="18">
    <source>
        <dbReference type="PROSITE" id="PS50221"/>
    </source>
</evidence>
<gene>
    <name evidence="20" type="primary">ADGRG3</name>
</gene>
<dbReference type="EMBL" id="AAGW02052854">
    <property type="status" value="NOT_ANNOTATED_CDS"/>
    <property type="molecule type" value="Genomic_DNA"/>
</dbReference>
<evidence type="ECO:0000256" key="7">
    <source>
        <dbReference type="ARBA" id="ARBA00023040"/>
    </source>
</evidence>
<dbReference type="Bgee" id="ENSOCUG00000016641">
    <property type="expression patterns" value="Expressed in blood and 12 other cell types or tissues"/>
</dbReference>
<comment type="subunit">
    <text evidence="13">Heterodimer of 2 chains generated by proteolytic processing; the large extracellular N-terminal fragment and the membrane-bound C-terminal fragment predominantly remain associated and non-covalently linked. Interacts with PRTN3; this interaction induces the activation of PAR2. Interacts with GNAO1 (when palmitoylated).</text>
</comment>
<evidence type="ECO:0000256" key="11">
    <source>
        <dbReference type="ARBA" id="ARBA00023180"/>
    </source>
</evidence>
<feature type="region of interest" description="Disordered" evidence="16">
    <location>
        <begin position="113"/>
        <end position="163"/>
    </location>
</feature>
<keyword evidence="7" id="KW-0297">G-protein coupled receptor</keyword>
<organism evidence="20 21">
    <name type="scientific">Oryctolagus cuniculus</name>
    <name type="common">Rabbit</name>
    <dbReference type="NCBI Taxonomy" id="9986"/>
    <lineage>
        <taxon>Eukaryota</taxon>
        <taxon>Metazoa</taxon>
        <taxon>Chordata</taxon>
        <taxon>Craniata</taxon>
        <taxon>Vertebrata</taxon>
        <taxon>Euteleostomi</taxon>
        <taxon>Mammalia</taxon>
        <taxon>Eutheria</taxon>
        <taxon>Euarchontoglires</taxon>
        <taxon>Glires</taxon>
        <taxon>Lagomorpha</taxon>
        <taxon>Leporidae</taxon>
        <taxon>Oryctolagus</taxon>
    </lineage>
</organism>
<keyword evidence="6 17" id="KW-1133">Transmembrane helix</keyword>
<dbReference type="Pfam" id="PF00002">
    <property type="entry name" value="7tm_2"/>
    <property type="match status" value="1"/>
</dbReference>
<dbReference type="InParanoid" id="A0A5F9CE75"/>
<dbReference type="PROSITE" id="PS50261">
    <property type="entry name" value="G_PROTEIN_RECEP_F2_4"/>
    <property type="match status" value="1"/>
</dbReference>
<dbReference type="PANTHER" id="PTHR12011:SF285">
    <property type="entry name" value="ADHESION G PROTEIN-COUPLED RECEPTOR G3"/>
    <property type="match status" value="1"/>
</dbReference>
<reference evidence="20 21" key="1">
    <citation type="journal article" date="2011" name="Nature">
        <title>A high-resolution map of human evolutionary constraint using 29 mammals.</title>
        <authorList>
            <person name="Lindblad-Toh K."/>
            <person name="Garber M."/>
            <person name="Zuk O."/>
            <person name="Lin M.F."/>
            <person name="Parker B.J."/>
            <person name="Washietl S."/>
            <person name="Kheradpour P."/>
            <person name="Ernst J."/>
            <person name="Jordan G."/>
            <person name="Mauceli E."/>
            <person name="Ward L.D."/>
            <person name="Lowe C.B."/>
            <person name="Holloway A.K."/>
            <person name="Clamp M."/>
            <person name="Gnerre S."/>
            <person name="Alfoldi J."/>
            <person name="Beal K."/>
            <person name="Chang J."/>
            <person name="Clawson H."/>
            <person name="Cuff J."/>
            <person name="Di Palma F."/>
            <person name="Fitzgerald S."/>
            <person name="Flicek P."/>
            <person name="Guttman M."/>
            <person name="Hubisz M.J."/>
            <person name="Jaffe D.B."/>
            <person name="Jungreis I."/>
            <person name="Kent W.J."/>
            <person name="Kostka D."/>
            <person name="Lara M."/>
            <person name="Martins A.L."/>
            <person name="Massingham T."/>
            <person name="Moltke I."/>
            <person name="Raney B.J."/>
            <person name="Rasmussen M.D."/>
            <person name="Robinson J."/>
            <person name="Stark A."/>
            <person name="Vilella A.J."/>
            <person name="Wen J."/>
            <person name="Xie X."/>
            <person name="Zody M.C."/>
            <person name="Baldwin J."/>
            <person name="Bloom T."/>
            <person name="Chin C.W."/>
            <person name="Heiman D."/>
            <person name="Nicol R."/>
            <person name="Nusbaum C."/>
            <person name="Young S."/>
            <person name="Wilkinson J."/>
            <person name="Worley K.C."/>
            <person name="Kovar C.L."/>
            <person name="Muzny D.M."/>
            <person name="Gibbs R.A."/>
            <person name="Cree A."/>
            <person name="Dihn H.H."/>
            <person name="Fowler G."/>
            <person name="Jhangiani S."/>
            <person name="Joshi V."/>
            <person name="Lee S."/>
            <person name="Lewis L.R."/>
            <person name="Nazareth L.V."/>
            <person name="Okwuonu G."/>
            <person name="Santibanez J."/>
            <person name="Warren W.C."/>
            <person name="Mardis E.R."/>
            <person name="Weinstock G.M."/>
            <person name="Wilson R.K."/>
            <person name="Delehaunty K."/>
            <person name="Dooling D."/>
            <person name="Fronik C."/>
            <person name="Fulton L."/>
            <person name="Fulton B."/>
            <person name="Graves T."/>
            <person name="Minx P."/>
            <person name="Sodergren E."/>
            <person name="Birney E."/>
            <person name="Margulies E.H."/>
            <person name="Herrero J."/>
            <person name="Green E.D."/>
            <person name="Haussler D."/>
            <person name="Siepel A."/>
            <person name="Goldman N."/>
            <person name="Pollard K.S."/>
            <person name="Pedersen J.S."/>
            <person name="Lander E.S."/>
            <person name="Kellis M."/>
        </authorList>
    </citation>
    <scope>NUCLEOTIDE SEQUENCE [LARGE SCALE GENOMIC DNA]</scope>
    <source>
        <strain evidence="20 21">Thorbecke inbred</strain>
    </source>
</reference>
<reference evidence="20" key="3">
    <citation type="submission" date="2025-09" db="UniProtKB">
        <authorList>
            <consortium name="Ensembl"/>
        </authorList>
    </citation>
    <scope>IDENTIFICATION</scope>
    <source>
        <strain evidence="20">Thorbecke</strain>
    </source>
</reference>